<accession>A0A392SE46</accession>
<name>A0A392SE46_9FABA</name>
<sequence>MSDLAIVNKVEMVLVDGTLVEVKIVEEWGYDLGEDTCLFEANGASEASQSDHDGGHGDPEVRRHVDALVERFVEGFEEEDDLG</sequence>
<dbReference type="Proteomes" id="UP000265520">
    <property type="component" value="Unassembled WGS sequence"/>
</dbReference>
<dbReference type="AlphaFoldDB" id="A0A392SE46"/>
<organism evidence="2 3">
    <name type="scientific">Trifolium medium</name>
    <dbReference type="NCBI Taxonomy" id="97028"/>
    <lineage>
        <taxon>Eukaryota</taxon>
        <taxon>Viridiplantae</taxon>
        <taxon>Streptophyta</taxon>
        <taxon>Embryophyta</taxon>
        <taxon>Tracheophyta</taxon>
        <taxon>Spermatophyta</taxon>
        <taxon>Magnoliopsida</taxon>
        <taxon>eudicotyledons</taxon>
        <taxon>Gunneridae</taxon>
        <taxon>Pentapetalae</taxon>
        <taxon>rosids</taxon>
        <taxon>fabids</taxon>
        <taxon>Fabales</taxon>
        <taxon>Fabaceae</taxon>
        <taxon>Papilionoideae</taxon>
        <taxon>50 kb inversion clade</taxon>
        <taxon>NPAAA clade</taxon>
        <taxon>Hologalegina</taxon>
        <taxon>IRL clade</taxon>
        <taxon>Trifolieae</taxon>
        <taxon>Trifolium</taxon>
    </lineage>
</organism>
<proteinExistence type="predicted"/>
<reference evidence="2 3" key="1">
    <citation type="journal article" date="2018" name="Front. Plant Sci.">
        <title>Red Clover (Trifolium pratense) and Zigzag Clover (T. medium) - A Picture of Genomic Similarities and Differences.</title>
        <authorList>
            <person name="Dluhosova J."/>
            <person name="Istvanek J."/>
            <person name="Nedelnik J."/>
            <person name="Repkova J."/>
        </authorList>
    </citation>
    <scope>NUCLEOTIDE SEQUENCE [LARGE SCALE GENOMIC DNA]</scope>
    <source>
        <strain evidence="3">cv. 10/8</strain>
        <tissue evidence="2">Leaf</tissue>
    </source>
</reference>
<evidence type="ECO:0000256" key="1">
    <source>
        <dbReference type="SAM" id="MobiDB-lite"/>
    </source>
</evidence>
<feature type="region of interest" description="Disordered" evidence="1">
    <location>
        <begin position="41"/>
        <end position="60"/>
    </location>
</feature>
<evidence type="ECO:0000313" key="2">
    <source>
        <dbReference type="EMBL" id="MCI46220.1"/>
    </source>
</evidence>
<feature type="non-terminal residue" evidence="2">
    <location>
        <position position="83"/>
    </location>
</feature>
<comment type="caution">
    <text evidence="2">The sequence shown here is derived from an EMBL/GenBank/DDBJ whole genome shotgun (WGS) entry which is preliminary data.</text>
</comment>
<feature type="compositionally biased region" description="Basic and acidic residues" evidence="1">
    <location>
        <begin position="49"/>
        <end position="60"/>
    </location>
</feature>
<dbReference type="EMBL" id="LXQA010354300">
    <property type="protein sequence ID" value="MCI46220.1"/>
    <property type="molecule type" value="Genomic_DNA"/>
</dbReference>
<keyword evidence="3" id="KW-1185">Reference proteome</keyword>
<evidence type="ECO:0000313" key="3">
    <source>
        <dbReference type="Proteomes" id="UP000265520"/>
    </source>
</evidence>
<protein>
    <submittedName>
        <fullName evidence="2">DUF4283 domain protein</fullName>
    </submittedName>
</protein>